<evidence type="ECO:0000313" key="2">
    <source>
        <dbReference type="Proteomes" id="UP001175211"/>
    </source>
</evidence>
<dbReference type="RefSeq" id="XP_060338904.1">
    <property type="nucleotide sequence ID" value="XM_060469048.1"/>
</dbReference>
<evidence type="ECO:0000313" key="1">
    <source>
        <dbReference type="EMBL" id="KAK0469111.1"/>
    </source>
</evidence>
<dbReference type="AlphaFoldDB" id="A0AA39NNW7"/>
<protein>
    <submittedName>
        <fullName evidence="1">Uncharacterized protein</fullName>
    </submittedName>
</protein>
<dbReference type="Proteomes" id="UP001175211">
    <property type="component" value="Unassembled WGS sequence"/>
</dbReference>
<proteinExistence type="predicted"/>
<dbReference type="EMBL" id="JAUEPS010000001">
    <property type="protein sequence ID" value="KAK0469111.1"/>
    <property type="molecule type" value="Genomic_DNA"/>
</dbReference>
<accession>A0AA39NNW7</accession>
<keyword evidence="2" id="KW-1185">Reference proteome</keyword>
<sequence>MHFSAVGLVAAVPMQLNTRQTTSMMCSPNFEGVGLSVTNSAREWGVSAHTVGADVTAPTGSLSTADFLFQQNGQPAVSYTIKDITNPNLAVAVRPDGTLTLDNVDASDNDHCSTNISQLHGNVAFGCNITSVPSGLCVQIGAKGTDAMFTAPCNGEDNQNFDFWAASGP</sequence>
<comment type="caution">
    <text evidence="1">The sequence shown here is derived from an EMBL/GenBank/DDBJ whole genome shotgun (WGS) entry which is preliminary data.</text>
</comment>
<dbReference type="GeneID" id="85352596"/>
<organism evidence="1 2">
    <name type="scientific">Armillaria tabescens</name>
    <name type="common">Ringless honey mushroom</name>
    <name type="synonym">Agaricus tabescens</name>
    <dbReference type="NCBI Taxonomy" id="1929756"/>
    <lineage>
        <taxon>Eukaryota</taxon>
        <taxon>Fungi</taxon>
        <taxon>Dikarya</taxon>
        <taxon>Basidiomycota</taxon>
        <taxon>Agaricomycotina</taxon>
        <taxon>Agaricomycetes</taxon>
        <taxon>Agaricomycetidae</taxon>
        <taxon>Agaricales</taxon>
        <taxon>Marasmiineae</taxon>
        <taxon>Physalacriaceae</taxon>
        <taxon>Desarmillaria</taxon>
    </lineage>
</organism>
<name>A0AA39NNW7_ARMTA</name>
<gene>
    <name evidence="1" type="ORF">EV420DRAFT_1472400</name>
</gene>
<reference evidence="1" key="1">
    <citation type="submission" date="2023-06" db="EMBL/GenBank/DDBJ databases">
        <authorList>
            <consortium name="Lawrence Berkeley National Laboratory"/>
            <person name="Ahrendt S."/>
            <person name="Sahu N."/>
            <person name="Indic B."/>
            <person name="Wong-Bajracharya J."/>
            <person name="Merenyi Z."/>
            <person name="Ke H.-M."/>
            <person name="Monk M."/>
            <person name="Kocsube S."/>
            <person name="Drula E."/>
            <person name="Lipzen A."/>
            <person name="Balint B."/>
            <person name="Henrissat B."/>
            <person name="Andreopoulos B."/>
            <person name="Martin F.M."/>
            <person name="Harder C.B."/>
            <person name="Rigling D."/>
            <person name="Ford K.L."/>
            <person name="Foster G.D."/>
            <person name="Pangilinan J."/>
            <person name="Papanicolaou A."/>
            <person name="Barry K."/>
            <person name="LaButti K."/>
            <person name="Viragh M."/>
            <person name="Koriabine M."/>
            <person name="Yan M."/>
            <person name="Riley R."/>
            <person name="Champramary S."/>
            <person name="Plett K.L."/>
            <person name="Tsai I.J."/>
            <person name="Slot J."/>
            <person name="Sipos G."/>
            <person name="Plett J."/>
            <person name="Nagy L.G."/>
            <person name="Grigoriev I.V."/>
        </authorList>
    </citation>
    <scope>NUCLEOTIDE SEQUENCE</scope>
    <source>
        <strain evidence="1">CCBAS 213</strain>
    </source>
</reference>